<reference evidence="1 2" key="1">
    <citation type="submission" date="2015-11" db="EMBL/GenBank/DDBJ databases">
        <title>Expanding the genomic diversity of Burkholderia species for the development of highly accurate diagnostics.</title>
        <authorList>
            <person name="Sahl J."/>
            <person name="Keim P."/>
            <person name="Wagner D."/>
        </authorList>
    </citation>
    <scope>NUCLEOTIDE SEQUENCE [LARGE SCALE GENOMIC DNA]</scope>
    <source>
        <strain evidence="1 2">MSMB1137WGS</strain>
    </source>
</reference>
<proteinExistence type="predicted"/>
<name>A0AAW3N2P4_9BURK</name>
<dbReference type="AlphaFoldDB" id="A0AAW3N2P4"/>
<sequence>MPDAVTTIDEFIHRFEPERVRVALLSPNHMGNSDLQWDNGRDLSEDILAIKRVEVIRIDVRQRKKNGLLLADFFDFT</sequence>
<dbReference type="Proteomes" id="UP000056732">
    <property type="component" value="Unassembled WGS sequence"/>
</dbReference>
<accession>A0AAW3N2P4</accession>
<protein>
    <submittedName>
        <fullName evidence="1">Uncharacterized protein</fullName>
    </submittedName>
</protein>
<gene>
    <name evidence="1" type="ORF">WK53_20620</name>
</gene>
<evidence type="ECO:0000313" key="1">
    <source>
        <dbReference type="EMBL" id="KVT40566.1"/>
    </source>
</evidence>
<organism evidence="1 2">
    <name type="scientific">Burkholderia ubonensis</name>
    <dbReference type="NCBI Taxonomy" id="101571"/>
    <lineage>
        <taxon>Bacteria</taxon>
        <taxon>Pseudomonadati</taxon>
        <taxon>Pseudomonadota</taxon>
        <taxon>Betaproteobacteria</taxon>
        <taxon>Burkholderiales</taxon>
        <taxon>Burkholderiaceae</taxon>
        <taxon>Burkholderia</taxon>
        <taxon>Burkholderia cepacia complex</taxon>
    </lineage>
</organism>
<evidence type="ECO:0000313" key="2">
    <source>
        <dbReference type="Proteomes" id="UP000056732"/>
    </source>
</evidence>
<dbReference type="EMBL" id="LPDO01000154">
    <property type="protein sequence ID" value="KVT40566.1"/>
    <property type="molecule type" value="Genomic_DNA"/>
</dbReference>
<comment type="caution">
    <text evidence="1">The sequence shown here is derived from an EMBL/GenBank/DDBJ whole genome shotgun (WGS) entry which is preliminary data.</text>
</comment>